<keyword evidence="3 6" id="KW-0812">Transmembrane</keyword>
<evidence type="ECO:0008006" key="8">
    <source>
        <dbReference type="Google" id="ProtNLM"/>
    </source>
</evidence>
<accession>A0A381YJY2</accession>
<sequence>MLPEGLKLMIVGMATVMLFLLLLIACIELVKFLTRNFTMNQQQSLLHSRKSDSNKYKTVPNLEVPVEVFAAAIASYESDNNTP</sequence>
<gene>
    <name evidence="7" type="ORF">METZ01_LOCUS129677</name>
</gene>
<dbReference type="GO" id="GO:0015081">
    <property type="term" value="F:sodium ion transmembrane transporter activity"/>
    <property type="evidence" value="ECO:0007669"/>
    <property type="project" value="InterPro"/>
</dbReference>
<keyword evidence="4 6" id="KW-1133">Transmembrane helix</keyword>
<proteinExistence type="predicted"/>
<feature type="transmembrane region" description="Helical" evidence="6">
    <location>
        <begin position="6"/>
        <end position="30"/>
    </location>
</feature>
<protein>
    <recommendedName>
        <fullName evidence="8">Oxaloacetate decarboxylase gamma chain</fullName>
    </recommendedName>
</protein>
<evidence type="ECO:0000256" key="1">
    <source>
        <dbReference type="ARBA" id="ARBA00004236"/>
    </source>
</evidence>
<evidence type="ECO:0000256" key="2">
    <source>
        <dbReference type="ARBA" id="ARBA00022475"/>
    </source>
</evidence>
<evidence type="ECO:0000256" key="4">
    <source>
        <dbReference type="ARBA" id="ARBA00022989"/>
    </source>
</evidence>
<organism evidence="7">
    <name type="scientific">marine metagenome</name>
    <dbReference type="NCBI Taxonomy" id="408172"/>
    <lineage>
        <taxon>unclassified sequences</taxon>
        <taxon>metagenomes</taxon>
        <taxon>ecological metagenomes</taxon>
    </lineage>
</organism>
<evidence type="ECO:0000313" key="7">
    <source>
        <dbReference type="EMBL" id="SVA76823.1"/>
    </source>
</evidence>
<reference evidence="7" key="1">
    <citation type="submission" date="2018-05" db="EMBL/GenBank/DDBJ databases">
        <authorList>
            <person name="Lanie J.A."/>
            <person name="Ng W.-L."/>
            <person name="Kazmierczak K.M."/>
            <person name="Andrzejewski T.M."/>
            <person name="Davidsen T.M."/>
            <person name="Wayne K.J."/>
            <person name="Tettelin H."/>
            <person name="Glass J.I."/>
            <person name="Rusch D."/>
            <person name="Podicherti R."/>
            <person name="Tsui H.-C.T."/>
            <person name="Winkler M.E."/>
        </authorList>
    </citation>
    <scope>NUCLEOTIDE SEQUENCE</scope>
</reference>
<name>A0A381YJY2_9ZZZZ</name>
<dbReference type="GO" id="GO:0036376">
    <property type="term" value="P:sodium ion export across plasma membrane"/>
    <property type="evidence" value="ECO:0007669"/>
    <property type="project" value="InterPro"/>
</dbReference>
<dbReference type="AlphaFoldDB" id="A0A381YJY2"/>
<dbReference type="InterPro" id="IPR005899">
    <property type="entry name" value="Na_pump_deCOase"/>
</dbReference>
<dbReference type="PROSITE" id="PS51257">
    <property type="entry name" value="PROKAR_LIPOPROTEIN"/>
    <property type="match status" value="1"/>
</dbReference>
<evidence type="ECO:0000256" key="3">
    <source>
        <dbReference type="ARBA" id="ARBA00022692"/>
    </source>
</evidence>
<dbReference type="Pfam" id="PF04277">
    <property type="entry name" value="OAD_gamma"/>
    <property type="match status" value="1"/>
</dbReference>
<comment type="subcellular location">
    <subcellularLocation>
        <location evidence="1">Cell membrane</location>
    </subcellularLocation>
</comment>
<dbReference type="GO" id="GO:0005886">
    <property type="term" value="C:plasma membrane"/>
    <property type="evidence" value="ECO:0007669"/>
    <property type="project" value="UniProtKB-SubCell"/>
</dbReference>
<keyword evidence="2" id="KW-1003">Cell membrane</keyword>
<dbReference type="EMBL" id="UINC01018315">
    <property type="protein sequence ID" value="SVA76823.1"/>
    <property type="molecule type" value="Genomic_DNA"/>
</dbReference>
<evidence type="ECO:0000256" key="5">
    <source>
        <dbReference type="ARBA" id="ARBA00023136"/>
    </source>
</evidence>
<keyword evidence="5 6" id="KW-0472">Membrane</keyword>
<evidence type="ECO:0000256" key="6">
    <source>
        <dbReference type="SAM" id="Phobius"/>
    </source>
</evidence>